<organism evidence="2 3">
    <name type="scientific">Hibiscus sabdariffa</name>
    <name type="common">roselle</name>
    <dbReference type="NCBI Taxonomy" id="183260"/>
    <lineage>
        <taxon>Eukaryota</taxon>
        <taxon>Viridiplantae</taxon>
        <taxon>Streptophyta</taxon>
        <taxon>Embryophyta</taxon>
        <taxon>Tracheophyta</taxon>
        <taxon>Spermatophyta</taxon>
        <taxon>Magnoliopsida</taxon>
        <taxon>eudicotyledons</taxon>
        <taxon>Gunneridae</taxon>
        <taxon>Pentapetalae</taxon>
        <taxon>rosids</taxon>
        <taxon>malvids</taxon>
        <taxon>Malvales</taxon>
        <taxon>Malvaceae</taxon>
        <taxon>Malvoideae</taxon>
        <taxon>Hibiscus</taxon>
    </lineage>
</organism>
<comment type="caution">
    <text evidence="2">The sequence shown here is derived from an EMBL/GenBank/DDBJ whole genome shotgun (WGS) entry which is preliminary data.</text>
</comment>
<reference evidence="2 3" key="1">
    <citation type="journal article" date="2024" name="G3 (Bethesda)">
        <title>Genome assembly of Hibiscus sabdariffa L. provides insights into metabolisms of medicinal natural products.</title>
        <authorList>
            <person name="Kim T."/>
        </authorList>
    </citation>
    <scope>NUCLEOTIDE SEQUENCE [LARGE SCALE GENOMIC DNA]</scope>
    <source>
        <strain evidence="2">TK-2024</strain>
        <tissue evidence="2">Old leaves</tissue>
    </source>
</reference>
<name>A0ABR2NFR5_9ROSI</name>
<keyword evidence="3" id="KW-1185">Reference proteome</keyword>
<sequence>MHITCIKCPDFQDVSDHCFWKHDIKHRFLIKSSYVQLTESTWDASHSTWKNIWNLHVLQRLRLFTWLTYRQWLMNDLERCQCSIGNNPLCPCFHELDESVLHTLRDCSFLWARYYADASMLPPTSTSSNNNDIQWPIIALDGPCLNVDGRVSPSTGVGYY</sequence>
<dbReference type="EMBL" id="JBBPBN010000155">
    <property type="protein sequence ID" value="KAK8974969.1"/>
    <property type="molecule type" value="Genomic_DNA"/>
</dbReference>
<protein>
    <recommendedName>
        <fullName evidence="1">Reverse transcriptase zinc-binding domain-containing protein</fullName>
    </recommendedName>
</protein>
<dbReference type="Proteomes" id="UP001396334">
    <property type="component" value="Unassembled WGS sequence"/>
</dbReference>
<dbReference type="Pfam" id="PF13966">
    <property type="entry name" value="zf-RVT"/>
    <property type="match status" value="1"/>
</dbReference>
<gene>
    <name evidence="2" type="ORF">V6N11_039748</name>
</gene>
<feature type="domain" description="Reverse transcriptase zinc-binding" evidence="1">
    <location>
        <begin position="28"/>
        <end position="110"/>
    </location>
</feature>
<dbReference type="InterPro" id="IPR026960">
    <property type="entry name" value="RVT-Znf"/>
</dbReference>
<evidence type="ECO:0000259" key="1">
    <source>
        <dbReference type="Pfam" id="PF13966"/>
    </source>
</evidence>
<evidence type="ECO:0000313" key="3">
    <source>
        <dbReference type="Proteomes" id="UP001396334"/>
    </source>
</evidence>
<evidence type="ECO:0000313" key="2">
    <source>
        <dbReference type="EMBL" id="KAK8974969.1"/>
    </source>
</evidence>
<proteinExistence type="predicted"/>
<accession>A0ABR2NFR5</accession>